<comment type="similarity">
    <text evidence="1">Belongs to the universal stress protein A family.</text>
</comment>
<dbReference type="EMBL" id="JAYKLX010000003">
    <property type="protein sequence ID" value="MEB3345036.1"/>
    <property type="molecule type" value="Genomic_DNA"/>
</dbReference>
<dbReference type="Pfam" id="PF00582">
    <property type="entry name" value="Usp"/>
    <property type="match status" value="1"/>
</dbReference>
<protein>
    <submittedName>
        <fullName evidence="3">Universal stress protein</fullName>
    </submittedName>
</protein>
<dbReference type="PANTHER" id="PTHR46268">
    <property type="entry name" value="STRESS RESPONSE PROTEIN NHAX"/>
    <property type="match status" value="1"/>
</dbReference>
<dbReference type="InterPro" id="IPR006015">
    <property type="entry name" value="Universal_stress_UspA"/>
</dbReference>
<evidence type="ECO:0000313" key="4">
    <source>
        <dbReference type="Proteomes" id="UP001327027"/>
    </source>
</evidence>
<dbReference type="CDD" id="cd00293">
    <property type="entry name" value="USP-like"/>
    <property type="match status" value="1"/>
</dbReference>
<dbReference type="Gene3D" id="3.40.50.620">
    <property type="entry name" value="HUPs"/>
    <property type="match status" value="2"/>
</dbReference>
<keyword evidence="4" id="KW-1185">Reference proteome</keyword>
<gene>
    <name evidence="3" type="ORF">U6A24_06170</name>
</gene>
<dbReference type="PANTHER" id="PTHR46268:SF6">
    <property type="entry name" value="UNIVERSAL STRESS PROTEIN UP12"/>
    <property type="match status" value="1"/>
</dbReference>
<reference evidence="3 4" key="1">
    <citation type="journal article" date="2013" name="Int. J. Syst. Evol. Microbiol.">
        <title>Aquimarina gracilis sp. nov., isolated from the gut microflora of a mussel, Mytilus coruscus, and emended description of Aquimarina spongiae.</title>
        <authorList>
            <person name="Park S.C."/>
            <person name="Choe H.N."/>
            <person name="Baik K.S."/>
            <person name="Seong C.N."/>
        </authorList>
    </citation>
    <scope>NUCLEOTIDE SEQUENCE [LARGE SCALE GENOMIC DNA]</scope>
    <source>
        <strain evidence="3 4">PSC32</strain>
    </source>
</reference>
<comment type="caution">
    <text evidence="3">The sequence shown here is derived from an EMBL/GenBank/DDBJ whole genome shotgun (WGS) entry which is preliminary data.</text>
</comment>
<dbReference type="RefSeq" id="WP_324179072.1">
    <property type="nucleotide sequence ID" value="NZ_BAABAW010000008.1"/>
</dbReference>
<dbReference type="PRINTS" id="PR01438">
    <property type="entry name" value="UNVRSLSTRESS"/>
</dbReference>
<accession>A0ABU5ZTC1</accession>
<dbReference type="InterPro" id="IPR006016">
    <property type="entry name" value="UspA"/>
</dbReference>
<evidence type="ECO:0000256" key="1">
    <source>
        <dbReference type="ARBA" id="ARBA00008791"/>
    </source>
</evidence>
<dbReference type="InterPro" id="IPR014729">
    <property type="entry name" value="Rossmann-like_a/b/a_fold"/>
</dbReference>
<evidence type="ECO:0000313" key="3">
    <source>
        <dbReference type="EMBL" id="MEB3345036.1"/>
    </source>
</evidence>
<dbReference type="SUPFAM" id="SSF52402">
    <property type="entry name" value="Adenine nucleotide alpha hydrolases-like"/>
    <property type="match status" value="2"/>
</dbReference>
<organism evidence="3 4">
    <name type="scientific">Aquimarina gracilis</name>
    <dbReference type="NCBI Taxonomy" id="874422"/>
    <lineage>
        <taxon>Bacteria</taxon>
        <taxon>Pseudomonadati</taxon>
        <taxon>Bacteroidota</taxon>
        <taxon>Flavobacteriia</taxon>
        <taxon>Flavobacteriales</taxon>
        <taxon>Flavobacteriaceae</taxon>
        <taxon>Aquimarina</taxon>
    </lineage>
</organism>
<feature type="domain" description="UspA" evidence="2">
    <location>
        <begin position="1"/>
        <end position="145"/>
    </location>
</feature>
<sequence length="299" mass="34030">MKKIVIPTDFSENAWNAIEYASKLFKDIECTFFLLHVYTPAIFSSIEGVPANTGMEDASMVFSLNKLKQLESRIKKELPALKHHFVNKVSANSLTDEVKEIVQKEKIDFVIMGTKGSTGAASVFMGSNAVRVIKTVKNCPVLVVPEGSDFIVPSEIAFSTDFKRFYSYNELQPLIDFAALFDATIRIVYVQEQDEPLTKEQQFNVNMLEKYLADVKHYHHTINKGDSVADSIKDFTEELNIYLLAMLYYKHSFVERLTREPIVKRIAFQIKIPFLTIPELGMSSAFSRKTTRVSEVDKV</sequence>
<evidence type="ECO:0000259" key="2">
    <source>
        <dbReference type="Pfam" id="PF00582"/>
    </source>
</evidence>
<name>A0ABU5ZTC1_9FLAO</name>
<proteinExistence type="inferred from homology"/>
<dbReference type="Proteomes" id="UP001327027">
    <property type="component" value="Unassembled WGS sequence"/>
</dbReference>